<evidence type="ECO:0000313" key="1">
    <source>
        <dbReference type="EMBL" id="KAG0412978.1"/>
    </source>
</evidence>
<proteinExistence type="predicted"/>
<keyword evidence="2" id="KW-1185">Reference proteome</keyword>
<dbReference type="EMBL" id="JABSTQ010011304">
    <property type="protein sequence ID" value="KAG0412978.1"/>
    <property type="molecule type" value="Genomic_DNA"/>
</dbReference>
<sequence>MRVSVYRVVPWRPPGDDGDTPDPTPDQLRNSLTLTSSVKMRESEGPHDCRRSPIGRTRPVRGRPLAAGVPEGRSDWSGASGRGAGGVRGRPWSAGPPARRWHSLLRCGVARTVAARPLSSGGCGLLRGPHRDRAETPDHADTEGRDRRRTSECCCFYCGFEMGLSGAVSRIFGQANE</sequence>
<name>A0AC60P0M6_IXOPE</name>
<dbReference type="Proteomes" id="UP000805193">
    <property type="component" value="Unassembled WGS sequence"/>
</dbReference>
<organism evidence="1 2">
    <name type="scientific">Ixodes persulcatus</name>
    <name type="common">Taiga tick</name>
    <dbReference type="NCBI Taxonomy" id="34615"/>
    <lineage>
        <taxon>Eukaryota</taxon>
        <taxon>Metazoa</taxon>
        <taxon>Ecdysozoa</taxon>
        <taxon>Arthropoda</taxon>
        <taxon>Chelicerata</taxon>
        <taxon>Arachnida</taxon>
        <taxon>Acari</taxon>
        <taxon>Parasitiformes</taxon>
        <taxon>Ixodida</taxon>
        <taxon>Ixodoidea</taxon>
        <taxon>Ixodidae</taxon>
        <taxon>Ixodinae</taxon>
        <taxon>Ixodes</taxon>
    </lineage>
</organism>
<comment type="caution">
    <text evidence="1">The sequence shown here is derived from an EMBL/GenBank/DDBJ whole genome shotgun (WGS) entry which is preliminary data.</text>
</comment>
<reference evidence="1 2" key="1">
    <citation type="journal article" date="2020" name="Cell">
        <title>Large-Scale Comparative Analyses of Tick Genomes Elucidate Their Genetic Diversity and Vector Capacities.</title>
        <authorList>
            <consortium name="Tick Genome and Microbiome Consortium (TIGMIC)"/>
            <person name="Jia N."/>
            <person name="Wang J."/>
            <person name="Shi W."/>
            <person name="Du L."/>
            <person name="Sun Y."/>
            <person name="Zhan W."/>
            <person name="Jiang J.F."/>
            <person name="Wang Q."/>
            <person name="Zhang B."/>
            <person name="Ji P."/>
            <person name="Bell-Sakyi L."/>
            <person name="Cui X.M."/>
            <person name="Yuan T.T."/>
            <person name="Jiang B.G."/>
            <person name="Yang W.F."/>
            <person name="Lam T.T."/>
            <person name="Chang Q.C."/>
            <person name="Ding S.J."/>
            <person name="Wang X.J."/>
            <person name="Zhu J.G."/>
            <person name="Ruan X.D."/>
            <person name="Zhao L."/>
            <person name="Wei J.T."/>
            <person name="Ye R.Z."/>
            <person name="Que T.C."/>
            <person name="Du C.H."/>
            <person name="Zhou Y.H."/>
            <person name="Cheng J.X."/>
            <person name="Dai P.F."/>
            <person name="Guo W.B."/>
            <person name="Han X.H."/>
            <person name="Huang E.J."/>
            <person name="Li L.F."/>
            <person name="Wei W."/>
            <person name="Gao Y.C."/>
            <person name="Liu J.Z."/>
            <person name="Shao H.Z."/>
            <person name="Wang X."/>
            <person name="Wang C.C."/>
            <person name="Yang T.C."/>
            <person name="Huo Q.B."/>
            <person name="Li W."/>
            <person name="Chen H.Y."/>
            <person name="Chen S.E."/>
            <person name="Zhou L.G."/>
            <person name="Ni X.B."/>
            <person name="Tian J.H."/>
            <person name="Sheng Y."/>
            <person name="Liu T."/>
            <person name="Pan Y.S."/>
            <person name="Xia L.Y."/>
            <person name="Li J."/>
            <person name="Zhao F."/>
            <person name="Cao W.C."/>
        </authorList>
    </citation>
    <scope>NUCLEOTIDE SEQUENCE [LARGE SCALE GENOMIC DNA]</scope>
    <source>
        <strain evidence="1">Iper-2018</strain>
    </source>
</reference>
<protein>
    <submittedName>
        <fullName evidence="1">Uncharacterized protein</fullName>
    </submittedName>
</protein>
<evidence type="ECO:0000313" key="2">
    <source>
        <dbReference type="Proteomes" id="UP000805193"/>
    </source>
</evidence>
<accession>A0AC60P0M6</accession>
<gene>
    <name evidence="1" type="ORF">HPB47_009880</name>
</gene>